<name>A0A0V0GNI9_SOLCH</name>
<proteinExistence type="predicted"/>
<reference evidence="1" key="1">
    <citation type="submission" date="2015-12" db="EMBL/GenBank/DDBJ databases">
        <title>Gene expression during late stages of embryo sac development: a critical building block for successful pollen-pistil interactions.</title>
        <authorList>
            <person name="Liu Y."/>
            <person name="Joly V."/>
            <person name="Sabar M."/>
            <person name="Matton D.P."/>
        </authorList>
    </citation>
    <scope>NUCLEOTIDE SEQUENCE</scope>
</reference>
<organism evidence="1">
    <name type="scientific">Solanum chacoense</name>
    <name type="common">Chaco potato</name>
    <dbReference type="NCBI Taxonomy" id="4108"/>
    <lineage>
        <taxon>Eukaryota</taxon>
        <taxon>Viridiplantae</taxon>
        <taxon>Streptophyta</taxon>
        <taxon>Embryophyta</taxon>
        <taxon>Tracheophyta</taxon>
        <taxon>Spermatophyta</taxon>
        <taxon>Magnoliopsida</taxon>
        <taxon>eudicotyledons</taxon>
        <taxon>Gunneridae</taxon>
        <taxon>Pentapetalae</taxon>
        <taxon>asterids</taxon>
        <taxon>lamiids</taxon>
        <taxon>Solanales</taxon>
        <taxon>Solanaceae</taxon>
        <taxon>Solanoideae</taxon>
        <taxon>Solaneae</taxon>
        <taxon>Solanum</taxon>
    </lineage>
</organism>
<sequence>VNLQTFSHKCTCLRVTVEPWGATGYYDLHRSRAEIAFKAVACHDTVFVISYLLLYNSNLISIL</sequence>
<dbReference type="EMBL" id="GEDG01034254">
    <property type="protein sequence ID" value="JAP09825.1"/>
    <property type="molecule type" value="Transcribed_RNA"/>
</dbReference>
<accession>A0A0V0GNI9</accession>
<evidence type="ECO:0000313" key="1">
    <source>
        <dbReference type="EMBL" id="JAP09825.1"/>
    </source>
</evidence>
<dbReference type="AlphaFoldDB" id="A0A0V0GNI9"/>
<protein>
    <submittedName>
        <fullName evidence="1">Putative ovule protein</fullName>
    </submittedName>
</protein>
<feature type="non-terminal residue" evidence="1">
    <location>
        <position position="1"/>
    </location>
</feature>